<dbReference type="PANTHER" id="PTHR10357:SF179">
    <property type="entry name" value="NEUTRAL AND BASIC AMINO ACID TRANSPORT PROTEIN RBAT"/>
    <property type="match status" value="1"/>
</dbReference>
<dbReference type="SUPFAM" id="SSF51445">
    <property type="entry name" value="(Trans)glycosidases"/>
    <property type="match status" value="1"/>
</dbReference>
<keyword evidence="4 6" id="KW-0326">Glycosidase</keyword>
<dbReference type="CDD" id="cd11333">
    <property type="entry name" value="AmyAc_SI_OligoGlu_DGase"/>
    <property type="match status" value="1"/>
</dbReference>
<keyword evidence="3 6" id="KW-0378">Hydrolase</keyword>
<evidence type="ECO:0000256" key="5">
    <source>
        <dbReference type="RuleBase" id="RU003615"/>
    </source>
</evidence>
<evidence type="ECO:0000259" key="7">
    <source>
        <dbReference type="SMART" id="SM00642"/>
    </source>
</evidence>
<keyword evidence="6" id="KW-0119">Carbohydrate metabolism</keyword>
<dbReference type="Gene3D" id="3.20.20.80">
    <property type="entry name" value="Glycosidases"/>
    <property type="match status" value="1"/>
</dbReference>
<evidence type="ECO:0000256" key="4">
    <source>
        <dbReference type="ARBA" id="ARBA00023295"/>
    </source>
</evidence>
<dbReference type="Gene3D" id="2.60.40.1180">
    <property type="entry name" value="Golgi alpha-mannosidase II"/>
    <property type="match status" value="1"/>
</dbReference>
<dbReference type="PANTHER" id="PTHR10357">
    <property type="entry name" value="ALPHA-AMYLASE FAMILY MEMBER"/>
    <property type="match status" value="1"/>
</dbReference>
<comment type="catalytic activity">
    <reaction evidence="6">
        <text>Endohydrolysis of (1-&gt;4)-alpha-D-glucosidic linkages in polysaccharides containing three or more (1-&gt;4)-alpha-linked D-glucose units.</text>
        <dbReference type="EC" id="3.2.1.1"/>
    </reaction>
</comment>
<dbReference type="GO" id="GO:0005737">
    <property type="term" value="C:cytoplasm"/>
    <property type="evidence" value="ECO:0007669"/>
    <property type="project" value="UniProtKB-SubCell"/>
</dbReference>
<dbReference type="Gene3D" id="3.90.400.10">
    <property type="entry name" value="Oligo-1,6-glucosidase, Domain 2"/>
    <property type="match status" value="1"/>
</dbReference>
<evidence type="ECO:0000256" key="1">
    <source>
        <dbReference type="ARBA" id="ARBA00004496"/>
    </source>
</evidence>
<dbReference type="GO" id="GO:0009313">
    <property type="term" value="P:oligosaccharide catabolic process"/>
    <property type="evidence" value="ECO:0007669"/>
    <property type="project" value="TreeGrafter"/>
</dbReference>
<name>A0A2N0Z0P2_9BACI</name>
<dbReference type="OrthoDB" id="9805159at2"/>
<organism evidence="8 9">
    <name type="scientific">Niallia nealsonii</name>
    <dbReference type="NCBI Taxonomy" id="115979"/>
    <lineage>
        <taxon>Bacteria</taxon>
        <taxon>Bacillati</taxon>
        <taxon>Bacillota</taxon>
        <taxon>Bacilli</taxon>
        <taxon>Bacillales</taxon>
        <taxon>Bacillaceae</taxon>
        <taxon>Niallia</taxon>
    </lineage>
</organism>
<dbReference type="InterPro" id="IPR017853">
    <property type="entry name" value="GH"/>
</dbReference>
<dbReference type="SMART" id="SM00642">
    <property type="entry name" value="Aamy"/>
    <property type="match status" value="1"/>
</dbReference>
<dbReference type="PRINTS" id="PR00110">
    <property type="entry name" value="ALPHAAMYLASE"/>
</dbReference>
<keyword evidence="9" id="KW-1185">Reference proteome</keyword>
<evidence type="ECO:0000256" key="6">
    <source>
        <dbReference type="RuleBase" id="RU361134"/>
    </source>
</evidence>
<dbReference type="InterPro" id="IPR013780">
    <property type="entry name" value="Glyco_hydro_b"/>
</dbReference>
<dbReference type="InterPro" id="IPR006047">
    <property type="entry name" value="GH13_cat_dom"/>
</dbReference>
<dbReference type="EC" id="3.2.1.1" evidence="6"/>
<accession>A0A2N0Z0P2</accession>
<dbReference type="InterPro" id="IPR045857">
    <property type="entry name" value="O16G_dom_2"/>
</dbReference>
<reference evidence="8 9" key="1">
    <citation type="journal article" date="2003" name="Int. J. Syst. Evol. Microbiol.">
        <title>Bacillus nealsonii sp. nov., isolated from a spacecraft-assembly facility, whose spores are gamma-radiation resistant.</title>
        <authorList>
            <person name="Venkateswaran K."/>
            <person name="Kempf M."/>
            <person name="Chen F."/>
            <person name="Satomi M."/>
            <person name="Nicholson W."/>
            <person name="Kern R."/>
        </authorList>
    </citation>
    <scope>NUCLEOTIDE SEQUENCE [LARGE SCALE GENOMIC DNA]</scope>
    <source>
        <strain evidence="8 9">FO-92</strain>
    </source>
</reference>
<evidence type="ECO:0000313" key="8">
    <source>
        <dbReference type="EMBL" id="PKG23058.1"/>
    </source>
</evidence>
<evidence type="ECO:0000256" key="2">
    <source>
        <dbReference type="ARBA" id="ARBA00008061"/>
    </source>
</evidence>
<dbReference type="GO" id="GO:0004556">
    <property type="term" value="F:alpha-amylase activity"/>
    <property type="evidence" value="ECO:0007669"/>
    <property type="project" value="UniProtKB-UniRule"/>
</dbReference>
<feature type="domain" description="Glycosyl hydrolase family 13 catalytic" evidence="7">
    <location>
        <begin position="13"/>
        <end position="420"/>
    </location>
</feature>
<dbReference type="SUPFAM" id="SSF51011">
    <property type="entry name" value="Glycosyl hydrolase domain"/>
    <property type="match status" value="1"/>
</dbReference>
<comment type="similarity">
    <text evidence="2 5">Belongs to the glycosyl hydrolase 13 family.</text>
</comment>
<dbReference type="FunFam" id="3.20.20.80:FF:000064">
    <property type="entry name" value="Oligo-1,6-glucosidase"/>
    <property type="match status" value="1"/>
</dbReference>
<protein>
    <recommendedName>
        <fullName evidence="6">Alpha-amylase</fullName>
        <ecNumber evidence="6">3.2.1.1</ecNumber>
    </recommendedName>
</protein>
<dbReference type="Proteomes" id="UP000233375">
    <property type="component" value="Unassembled WGS sequence"/>
</dbReference>
<comment type="subcellular location">
    <subcellularLocation>
        <location evidence="1">Cytoplasm</location>
    </subcellularLocation>
</comment>
<dbReference type="RefSeq" id="WP_101177827.1">
    <property type="nucleotide sequence ID" value="NZ_PISE01000030.1"/>
</dbReference>
<evidence type="ECO:0000313" key="9">
    <source>
        <dbReference type="Proteomes" id="UP000233375"/>
    </source>
</evidence>
<proteinExistence type="inferred from homology"/>
<dbReference type="FunFam" id="3.90.400.10:FF:000002">
    <property type="entry name" value="Sucrose isomerase"/>
    <property type="match status" value="1"/>
</dbReference>
<dbReference type="InterPro" id="IPR006046">
    <property type="entry name" value="Alpha_amylase"/>
</dbReference>
<gene>
    <name evidence="8" type="ORF">CWS01_14030</name>
</gene>
<sequence>MKQKWWQKEVIYQIYPKSFYDSNNDGIGDIKGITEKLDYLQSLGITMVWICPIYQSPMADNGYDISDYYQLNPEFGEMKDLDELIGKAREKGIKIVLDLVINHTSDEHPWFQDFLENPNSKYKDYYVVKSGKDGQPPNNWRSVFGGSVWEPLKNTNYYYFHSFGVKQPDLNWENKEVREELYKMVNYWLDKGIAGFRVDAITFIKKDQSYEDSPADGVDGLAKCTKKGRNQPGIEKFLHELQEKTFSKYDCVTIGEAPGVPYEQYGDFIGDNGYFSMIFDFRYADLDVASGSEWFKRVDWNVIDLKNLIFTSQTEIQKVGWGANFLENHDQNRSISKYIKEAENRNFYSATMLGAMFFYLRGTPFIYQGQEIGMTNFKRKSINEFDDISSIDQYYRSMNEGFSKEEALHFINLRSRDNSRTPFHWSEREYGGFSEVKPWLGMNENYKSINVEQQEKDPDSILNFYKKIIQVRQSGMASECLSFGEIEPILEDHPHIVAYKRKLNGKEVICYFNFSSESNVVKLEHKVHEVLLNNYKDEEEIITIQDYVLKPYQALLLLKKEENSYE</sequence>
<evidence type="ECO:0000256" key="3">
    <source>
        <dbReference type="ARBA" id="ARBA00022801"/>
    </source>
</evidence>
<comment type="caution">
    <text evidence="8">The sequence shown here is derived from an EMBL/GenBank/DDBJ whole genome shotgun (WGS) entry which is preliminary data.</text>
</comment>
<dbReference type="Pfam" id="PF00128">
    <property type="entry name" value="Alpha-amylase"/>
    <property type="match status" value="1"/>
</dbReference>
<dbReference type="GO" id="GO:0043169">
    <property type="term" value="F:cation binding"/>
    <property type="evidence" value="ECO:0007669"/>
    <property type="project" value="InterPro"/>
</dbReference>
<dbReference type="EMBL" id="PISE01000030">
    <property type="protein sequence ID" value="PKG23058.1"/>
    <property type="molecule type" value="Genomic_DNA"/>
</dbReference>
<dbReference type="AlphaFoldDB" id="A0A2N0Z0P2"/>